<evidence type="ECO:0000313" key="2">
    <source>
        <dbReference type="EMBL" id="AKM53996.1"/>
    </source>
</evidence>
<sequence>MNNSPTSVVTFKKLHRKKRMFAIFNFSLMKLSHLITLWVFFLLSLTVMIVCTMVFFLSAKDGSSFLVNYQYLVLIFTNLLLLLLTVICTIKLFSNQFEDNSFLLLITKPYSRFSIILWQLISVFLL</sequence>
<accession>A0A0H3XJH2</accession>
<dbReference type="RefSeq" id="WP_047791248.1">
    <property type="nucleotide sequence ID" value="NZ_CP011856.1"/>
</dbReference>
<protein>
    <submittedName>
        <fullName evidence="2">Uncharacterized protein</fullName>
    </submittedName>
</protein>
<reference evidence="2 3" key="1">
    <citation type="journal article" date="2015" name="Genome Biol. Evol.">
        <title>Found and Lost: The Fates of Horizontally Acquired Genes in Arthropod-Symbiotic Spiroplasma.</title>
        <authorList>
            <person name="Lo W.S."/>
            <person name="Gasparich G.E."/>
            <person name="Kuo C.H."/>
        </authorList>
    </citation>
    <scope>NUCLEOTIDE SEQUENCE [LARGE SCALE GENOMIC DNA]</scope>
    <source>
        <strain evidence="3">TDA-040725-5</strain>
    </source>
</reference>
<gene>
    <name evidence="2" type="ORF">SERIO_v1c04170</name>
</gene>
<dbReference type="PATRIC" id="fig|743698.3.peg.418"/>
<evidence type="ECO:0000313" key="3">
    <source>
        <dbReference type="Proteomes" id="UP000035661"/>
    </source>
</evidence>
<feature type="transmembrane region" description="Helical" evidence="1">
    <location>
        <begin position="34"/>
        <end position="57"/>
    </location>
</feature>
<dbReference type="Proteomes" id="UP000035661">
    <property type="component" value="Chromosome"/>
</dbReference>
<dbReference type="AlphaFoldDB" id="A0A0H3XJH2"/>
<dbReference type="EMBL" id="CP011856">
    <property type="protein sequence ID" value="AKM53996.1"/>
    <property type="molecule type" value="Genomic_DNA"/>
</dbReference>
<keyword evidence="1" id="KW-0472">Membrane</keyword>
<feature type="transmembrane region" description="Helical" evidence="1">
    <location>
        <begin position="69"/>
        <end position="90"/>
    </location>
</feature>
<proteinExistence type="predicted"/>
<dbReference type="KEGG" id="seri:SERIO_v1c04170"/>
<keyword evidence="1" id="KW-1133">Transmembrane helix</keyword>
<keyword evidence="3" id="KW-1185">Reference proteome</keyword>
<name>A0A0H3XJH2_9MOLU</name>
<evidence type="ECO:0000256" key="1">
    <source>
        <dbReference type="SAM" id="Phobius"/>
    </source>
</evidence>
<organism evidence="2 3">
    <name type="scientific">Spiroplasma eriocheiris</name>
    <dbReference type="NCBI Taxonomy" id="315358"/>
    <lineage>
        <taxon>Bacteria</taxon>
        <taxon>Bacillati</taxon>
        <taxon>Mycoplasmatota</taxon>
        <taxon>Mollicutes</taxon>
        <taxon>Entomoplasmatales</taxon>
        <taxon>Spiroplasmataceae</taxon>
        <taxon>Spiroplasma</taxon>
    </lineage>
</organism>
<reference evidence="3" key="2">
    <citation type="submission" date="2015-06" db="EMBL/GenBank/DDBJ databases">
        <title>Complete genome sequence of Spiroplasma eriocheiris TDA-040725-5 (DSM 21848).</title>
        <authorList>
            <person name="Lo W.-S."/>
            <person name="Kuo C.-H."/>
        </authorList>
    </citation>
    <scope>NUCLEOTIDE SEQUENCE [LARGE SCALE GENOMIC DNA]</scope>
    <source>
        <strain evidence="3">TDA-040725-5</strain>
    </source>
</reference>
<dbReference type="STRING" id="315358.SERIO_v1c04170"/>
<keyword evidence="1" id="KW-0812">Transmembrane</keyword>